<gene>
    <name evidence="1" type="ORF">J2T15_005293</name>
</gene>
<evidence type="ECO:0000313" key="2">
    <source>
        <dbReference type="Proteomes" id="UP001229346"/>
    </source>
</evidence>
<name>A0ABT9U9Z7_PAEHA</name>
<accession>A0ABT9U9Z7</accession>
<dbReference type="Proteomes" id="UP001229346">
    <property type="component" value="Unassembled WGS sequence"/>
</dbReference>
<protein>
    <recommendedName>
        <fullName evidence="3">Aspartyl-phosphate phosphatase Spo0E family protein</fullName>
    </recommendedName>
</protein>
<evidence type="ECO:0008006" key="3">
    <source>
        <dbReference type="Google" id="ProtNLM"/>
    </source>
</evidence>
<dbReference type="RefSeq" id="WP_307207797.1">
    <property type="nucleotide sequence ID" value="NZ_JAUSSU010000012.1"/>
</dbReference>
<keyword evidence="2" id="KW-1185">Reference proteome</keyword>
<reference evidence="1 2" key="1">
    <citation type="submission" date="2023-07" db="EMBL/GenBank/DDBJ databases">
        <title>Sorghum-associated microbial communities from plants grown in Nebraska, USA.</title>
        <authorList>
            <person name="Schachtman D."/>
        </authorList>
    </citation>
    <scope>NUCLEOTIDE SEQUENCE [LARGE SCALE GENOMIC DNA]</scope>
    <source>
        <strain evidence="1 2">CC482</strain>
    </source>
</reference>
<dbReference type="EMBL" id="JAUSSU010000012">
    <property type="protein sequence ID" value="MDQ0115826.1"/>
    <property type="molecule type" value="Genomic_DNA"/>
</dbReference>
<sequence>MVIPLEQRLEQLHHRLTALSANKELWQDHEIVELCRQVDQLVGEIHRNRNQ</sequence>
<proteinExistence type="predicted"/>
<organism evidence="1 2">
    <name type="scientific">Paenibacillus harenae</name>
    <dbReference type="NCBI Taxonomy" id="306543"/>
    <lineage>
        <taxon>Bacteria</taxon>
        <taxon>Bacillati</taxon>
        <taxon>Bacillota</taxon>
        <taxon>Bacilli</taxon>
        <taxon>Bacillales</taxon>
        <taxon>Paenibacillaceae</taxon>
        <taxon>Paenibacillus</taxon>
    </lineage>
</organism>
<comment type="caution">
    <text evidence="1">The sequence shown here is derived from an EMBL/GenBank/DDBJ whole genome shotgun (WGS) entry which is preliminary data.</text>
</comment>
<evidence type="ECO:0000313" key="1">
    <source>
        <dbReference type="EMBL" id="MDQ0115826.1"/>
    </source>
</evidence>